<organism evidence="2 3">
    <name type="scientific">Ajellomyces capsulatus (strain G186AR / H82 / ATCC MYA-2454 / RMSCC 2432)</name>
    <name type="common">Darling's disease fungus</name>
    <name type="synonym">Histoplasma capsulatum</name>
    <dbReference type="NCBI Taxonomy" id="447093"/>
    <lineage>
        <taxon>Eukaryota</taxon>
        <taxon>Fungi</taxon>
        <taxon>Dikarya</taxon>
        <taxon>Ascomycota</taxon>
        <taxon>Pezizomycotina</taxon>
        <taxon>Eurotiomycetes</taxon>
        <taxon>Eurotiomycetidae</taxon>
        <taxon>Onygenales</taxon>
        <taxon>Ajellomycetaceae</taxon>
        <taxon>Histoplasma</taxon>
    </lineage>
</organism>
<dbReference type="GeneID" id="69034777"/>
<feature type="compositionally biased region" description="Polar residues" evidence="1">
    <location>
        <begin position="93"/>
        <end position="102"/>
    </location>
</feature>
<dbReference type="RefSeq" id="XP_045290596.1">
    <property type="nucleotide sequence ID" value="XM_045428810.1"/>
</dbReference>
<evidence type="ECO:0000313" key="2">
    <source>
        <dbReference type="EMBL" id="EEH10116.1"/>
    </source>
</evidence>
<dbReference type="AlphaFoldDB" id="C0NFU5"/>
<feature type="region of interest" description="Disordered" evidence="1">
    <location>
        <begin position="69"/>
        <end position="119"/>
    </location>
</feature>
<evidence type="ECO:0000256" key="1">
    <source>
        <dbReference type="SAM" id="MobiDB-lite"/>
    </source>
</evidence>
<dbReference type="InParanoid" id="C0NFU5"/>
<keyword evidence="3" id="KW-1185">Reference proteome</keyword>
<name>C0NFU5_AJECG</name>
<dbReference type="EMBL" id="GG663364">
    <property type="protein sequence ID" value="EEH10116.1"/>
    <property type="molecule type" value="Genomic_DNA"/>
</dbReference>
<sequence>MATARFKPLSIERDLARTAVTRNSATWATRQMTESADIELSRVENLRTLGQESYQLAACKKATYSKSTVLKRKQNDKSPVAPPDASRFKVRQPPQSRQTLDMTKQPPASWRSSHKPALT</sequence>
<reference evidence="2" key="1">
    <citation type="submission" date="2009-02" db="EMBL/GenBank/DDBJ databases">
        <title>The Genome Sequence of Ajellomyces capsulatus strain G186AR.</title>
        <authorList>
            <consortium name="The Broad Institute Genome Sequencing Platform"/>
            <person name="Champion M."/>
            <person name="Cuomo C."/>
            <person name="Ma L.-J."/>
            <person name="Henn M.R."/>
            <person name="Sil A."/>
            <person name="Goldman B."/>
            <person name="Young S.K."/>
            <person name="Kodira C.D."/>
            <person name="Zeng Q."/>
            <person name="Koehrsen M."/>
            <person name="Alvarado L."/>
            <person name="Berlin A."/>
            <person name="Borenstein D."/>
            <person name="Chen Z."/>
            <person name="Engels R."/>
            <person name="Freedman E."/>
            <person name="Gellesch M."/>
            <person name="Goldberg J."/>
            <person name="Griggs A."/>
            <person name="Gujja S."/>
            <person name="Heiman D."/>
            <person name="Hepburn T."/>
            <person name="Howarth C."/>
            <person name="Jen D."/>
            <person name="Larson L."/>
            <person name="Lewis B."/>
            <person name="Mehta T."/>
            <person name="Park D."/>
            <person name="Pearson M."/>
            <person name="Roberts A."/>
            <person name="Saif S."/>
            <person name="Shea T."/>
            <person name="Shenoy N."/>
            <person name="Sisk P."/>
            <person name="Stolte C."/>
            <person name="Sykes S."/>
            <person name="Walk T."/>
            <person name="White J."/>
            <person name="Yandava C."/>
            <person name="Klein B."/>
            <person name="McEwen J.G."/>
            <person name="Puccia R."/>
            <person name="Goldman G.H."/>
            <person name="Felipe M.S."/>
            <person name="Nino-Vega G."/>
            <person name="San-Blas G."/>
            <person name="Taylor J."/>
            <person name="Mendoza L."/>
            <person name="Galagan J."/>
            <person name="Nusbaum C."/>
            <person name="Birren B."/>
        </authorList>
    </citation>
    <scope>NUCLEOTIDE SEQUENCE</scope>
    <source>
        <strain evidence="2">G186AR</strain>
    </source>
</reference>
<gene>
    <name evidence="2" type="ORF">HCBG_01761</name>
</gene>
<evidence type="ECO:0000313" key="3">
    <source>
        <dbReference type="Proteomes" id="UP000001631"/>
    </source>
</evidence>
<proteinExistence type="predicted"/>
<accession>C0NFU5</accession>
<dbReference type="Proteomes" id="UP000001631">
    <property type="component" value="Unassembled WGS sequence"/>
</dbReference>
<protein>
    <submittedName>
        <fullName evidence="2">Uncharacterized protein</fullName>
    </submittedName>
</protein>
<dbReference type="HOGENOM" id="CLU_2060813_0_0_1"/>